<feature type="compositionally biased region" description="Basic and acidic residues" evidence="1">
    <location>
        <begin position="212"/>
        <end position="226"/>
    </location>
</feature>
<feature type="compositionally biased region" description="Basic and acidic residues" evidence="1">
    <location>
        <begin position="183"/>
        <end position="196"/>
    </location>
</feature>
<feature type="compositionally biased region" description="Polar residues" evidence="1">
    <location>
        <begin position="434"/>
        <end position="458"/>
    </location>
</feature>
<feature type="compositionally biased region" description="Low complexity" evidence="1">
    <location>
        <begin position="365"/>
        <end position="374"/>
    </location>
</feature>
<dbReference type="Proteomes" id="UP000076632">
    <property type="component" value="Unassembled WGS sequence"/>
</dbReference>
<dbReference type="AlphaFoldDB" id="A0A165JHY4"/>
<sequence length="557" mass="57676">MSSTRSSSGGVRNLRAMFEQSNNESSTSHSPVRSPLGLDGQAASGADGDRPTNRVRASFVSVGPSEPVEEQSGKGRKNSGSESMSARRGSFCAHQESDPGIIEDAKETVGHEFQERRKSVIIDEIIPESALEATPAATPIVELPEHPLKSSALEEESSSTDTLAGEASPSVNMDKPVSAQQDEDAKLLPADPKDEAVVDGNAAIPQPVNEPQESHKESEAISKPLEEPPVGTTKQNATPQSPQPLPAETANEDEVAAPLESSSAGPNNTVESEKPVAEESAEVVQPTMSSTPPRNKHAPSAISSPSSSSKSHAPASQPPSQSASPTRSKKSIPIHGGAPAQSPGAASVRTRRSSVLAQPHPPPATTARPARPTTNKQTVTSSGAKSRSKSPTRPARLPAAATVPTASSAAKSGTGSSPSRSNNLSRKSSKVARNPSSGTRPTAQPSTVSRKPQAPSAQDHSERPGSRASHPGPKISRDDFFARMMRPTASSASKVHEKVEPKTHAPAKKPLPKSGSSATHAPRTGLTEGSHKVQGRANGSAAVGGPVERSEGKDSQA</sequence>
<feature type="compositionally biased region" description="Polar residues" evidence="1">
    <location>
        <begin position="1"/>
        <end position="10"/>
    </location>
</feature>
<organism evidence="2 3">
    <name type="scientific">Xylona heveae (strain CBS 132557 / TC161)</name>
    <dbReference type="NCBI Taxonomy" id="1328760"/>
    <lineage>
        <taxon>Eukaryota</taxon>
        <taxon>Fungi</taxon>
        <taxon>Dikarya</taxon>
        <taxon>Ascomycota</taxon>
        <taxon>Pezizomycotina</taxon>
        <taxon>Xylonomycetes</taxon>
        <taxon>Xylonales</taxon>
        <taxon>Xylonaceae</taxon>
        <taxon>Xylona</taxon>
    </lineage>
</organism>
<feature type="compositionally biased region" description="Polar residues" evidence="1">
    <location>
        <begin position="260"/>
        <end position="270"/>
    </location>
</feature>
<evidence type="ECO:0000313" key="3">
    <source>
        <dbReference type="Proteomes" id="UP000076632"/>
    </source>
</evidence>
<evidence type="ECO:0000313" key="2">
    <source>
        <dbReference type="EMBL" id="KZF26261.1"/>
    </source>
</evidence>
<gene>
    <name evidence="2" type="ORF">L228DRAFT_242703</name>
</gene>
<protein>
    <submittedName>
        <fullName evidence="2">Uncharacterized protein</fullName>
    </submittedName>
</protein>
<name>A0A165JHY4_XYLHT</name>
<reference evidence="2 3" key="1">
    <citation type="journal article" date="2016" name="Fungal Biol.">
        <title>The genome of Xylona heveae provides a window into fungal endophytism.</title>
        <authorList>
            <person name="Gazis R."/>
            <person name="Kuo A."/>
            <person name="Riley R."/>
            <person name="LaButti K."/>
            <person name="Lipzen A."/>
            <person name="Lin J."/>
            <person name="Amirebrahimi M."/>
            <person name="Hesse C.N."/>
            <person name="Spatafora J.W."/>
            <person name="Henrissat B."/>
            <person name="Hainaut M."/>
            <person name="Grigoriev I.V."/>
            <person name="Hibbett D.S."/>
        </authorList>
    </citation>
    <scope>NUCLEOTIDE SEQUENCE [LARGE SCALE GENOMIC DNA]</scope>
    <source>
        <strain evidence="2 3">TC161</strain>
    </source>
</reference>
<feature type="compositionally biased region" description="Basic and acidic residues" evidence="1">
    <location>
        <begin position="494"/>
        <end position="503"/>
    </location>
</feature>
<evidence type="ECO:0000256" key="1">
    <source>
        <dbReference type="SAM" id="MobiDB-lite"/>
    </source>
</evidence>
<feature type="region of interest" description="Disordered" evidence="1">
    <location>
        <begin position="1"/>
        <end position="101"/>
    </location>
</feature>
<dbReference type="EMBL" id="KV407454">
    <property type="protein sequence ID" value="KZF26261.1"/>
    <property type="molecule type" value="Genomic_DNA"/>
</dbReference>
<dbReference type="STRING" id="1328760.A0A165JHY4"/>
<feature type="compositionally biased region" description="Basic and acidic residues" evidence="1">
    <location>
        <begin position="548"/>
        <end position="557"/>
    </location>
</feature>
<feature type="compositionally biased region" description="Low complexity" evidence="1">
    <location>
        <begin position="336"/>
        <end position="347"/>
    </location>
</feature>
<dbReference type="OrthoDB" id="3600083at2759"/>
<feature type="region of interest" description="Disordered" evidence="1">
    <location>
        <begin position="127"/>
        <end position="557"/>
    </location>
</feature>
<feature type="compositionally biased region" description="Polar residues" evidence="1">
    <location>
        <begin position="19"/>
        <end position="31"/>
    </location>
</feature>
<proteinExistence type="predicted"/>
<dbReference type="GeneID" id="28896652"/>
<dbReference type="OMA" id="NPHHPGV"/>
<feature type="compositionally biased region" description="Polar residues" evidence="1">
    <location>
        <begin position="375"/>
        <end position="385"/>
    </location>
</feature>
<feature type="compositionally biased region" description="Low complexity" evidence="1">
    <location>
        <begin position="298"/>
        <end position="325"/>
    </location>
</feature>
<dbReference type="RefSeq" id="XP_018191816.1">
    <property type="nucleotide sequence ID" value="XM_018331515.1"/>
</dbReference>
<keyword evidence="3" id="KW-1185">Reference proteome</keyword>
<dbReference type="InParanoid" id="A0A165JHY4"/>
<accession>A0A165JHY4</accession>
<feature type="compositionally biased region" description="Low complexity" evidence="1">
    <location>
        <begin position="391"/>
        <end position="426"/>
    </location>
</feature>